<sequence>MLDHSQWSVKPRWEVPRPFFLWATAVPLSCFQVLAKMEFLIV</sequence>
<keyword evidence="2" id="KW-1185">Reference proteome</keyword>
<reference evidence="1 2" key="1">
    <citation type="journal article" date="2013" name="Proc. Natl. Acad. Sci. U.S.A.">
        <title>The king cobra genome reveals dynamic gene evolution and adaptation in the snake venom system.</title>
        <authorList>
            <person name="Vonk F.J."/>
            <person name="Casewell N.R."/>
            <person name="Henkel C.V."/>
            <person name="Heimberg A.M."/>
            <person name="Jansen H.J."/>
            <person name="McCleary R.J."/>
            <person name="Kerkkamp H.M."/>
            <person name="Vos R.A."/>
            <person name="Guerreiro I."/>
            <person name="Calvete J.J."/>
            <person name="Wuster W."/>
            <person name="Woods A.E."/>
            <person name="Logan J.M."/>
            <person name="Harrison R.A."/>
            <person name="Castoe T.A."/>
            <person name="de Koning A.P."/>
            <person name="Pollock D.D."/>
            <person name="Yandell M."/>
            <person name="Calderon D."/>
            <person name="Renjifo C."/>
            <person name="Currier R.B."/>
            <person name="Salgado D."/>
            <person name="Pla D."/>
            <person name="Sanz L."/>
            <person name="Hyder A.S."/>
            <person name="Ribeiro J.M."/>
            <person name="Arntzen J.W."/>
            <person name="van den Thillart G.E."/>
            <person name="Boetzer M."/>
            <person name="Pirovano W."/>
            <person name="Dirks R.P."/>
            <person name="Spaink H.P."/>
            <person name="Duboule D."/>
            <person name="McGlinn E."/>
            <person name="Kini R.M."/>
            <person name="Richardson M.K."/>
        </authorList>
    </citation>
    <scope>NUCLEOTIDE SEQUENCE</scope>
    <source>
        <tissue evidence="1">Blood</tissue>
    </source>
</reference>
<evidence type="ECO:0000313" key="2">
    <source>
        <dbReference type="Proteomes" id="UP000018936"/>
    </source>
</evidence>
<gene>
    <name evidence="1" type="ORF">L345_15015</name>
</gene>
<dbReference type="AlphaFoldDB" id="V8NAY2"/>
<dbReference type="EMBL" id="AZIM01005724">
    <property type="protein sequence ID" value="ETE59250.1"/>
    <property type="molecule type" value="Genomic_DNA"/>
</dbReference>
<dbReference type="Proteomes" id="UP000018936">
    <property type="component" value="Unassembled WGS sequence"/>
</dbReference>
<proteinExistence type="predicted"/>
<evidence type="ECO:0000313" key="1">
    <source>
        <dbReference type="EMBL" id="ETE59250.1"/>
    </source>
</evidence>
<comment type="caution">
    <text evidence="1">The sequence shown here is derived from an EMBL/GenBank/DDBJ whole genome shotgun (WGS) entry which is preliminary data.</text>
</comment>
<accession>V8NAY2</accession>
<protein>
    <submittedName>
        <fullName evidence="1">Uncharacterized protein</fullName>
    </submittedName>
</protein>
<organism evidence="1 2">
    <name type="scientific">Ophiophagus hannah</name>
    <name type="common">King cobra</name>
    <name type="synonym">Naja hannah</name>
    <dbReference type="NCBI Taxonomy" id="8665"/>
    <lineage>
        <taxon>Eukaryota</taxon>
        <taxon>Metazoa</taxon>
        <taxon>Chordata</taxon>
        <taxon>Craniata</taxon>
        <taxon>Vertebrata</taxon>
        <taxon>Euteleostomi</taxon>
        <taxon>Lepidosauria</taxon>
        <taxon>Squamata</taxon>
        <taxon>Bifurcata</taxon>
        <taxon>Unidentata</taxon>
        <taxon>Episquamata</taxon>
        <taxon>Toxicofera</taxon>
        <taxon>Serpentes</taxon>
        <taxon>Colubroidea</taxon>
        <taxon>Elapidae</taxon>
        <taxon>Elapinae</taxon>
        <taxon>Ophiophagus</taxon>
    </lineage>
</organism>
<name>V8NAY2_OPHHA</name>